<protein>
    <recommendedName>
        <fullName evidence="1">Condensation domain-containing protein</fullName>
    </recommendedName>
</protein>
<dbReference type="Proteomes" id="UP000253594">
    <property type="component" value="Unassembled WGS sequence"/>
</dbReference>
<gene>
    <name evidence="2" type="ORF">DT376_29765</name>
</gene>
<evidence type="ECO:0000259" key="1">
    <source>
        <dbReference type="Pfam" id="PF00668"/>
    </source>
</evidence>
<dbReference type="InterPro" id="IPR001242">
    <property type="entry name" value="Condensation_dom"/>
</dbReference>
<comment type="caution">
    <text evidence="2">The sequence shown here is derived from an EMBL/GenBank/DDBJ whole genome shotgun (WGS) entry which is preliminary data.</text>
</comment>
<dbReference type="Pfam" id="PF00668">
    <property type="entry name" value="Condensation"/>
    <property type="match status" value="1"/>
</dbReference>
<sequence length="384" mass="43903">QQRRGVLWQLEPDSPAYNAGGLARLSGPLDVARFEAALQALVQRHETLRTPFPSVDGVPVQRVHGDGGLHMDWQDFSALDRDSRQQHLQTLADSEAHRPFDLESGPLLRVCMVKMAEREHYLVVTLHHIVTEGWAMDIFARELGALYEAFLDDRESPLEPLPVQYLDYSVWQREWLESGERQRQLDYWKAQLGNEHPLLELPGDRPRPPVQSHQGDLYRFDLSPELAERVRRFNAARGLTMFMTMTATLAALLYRYSGQQDLRIGAPVANRIRPESEGLIGAFLNTQVLRCRLDGQMSVGELLEQVRQTVIDGQSHQDLPFDHLVEALQPPRSAAYNPLFQVMCNVQRWEFQQTRQLAGMTVEYIANDARATKFDLNLEVTDLD</sequence>
<dbReference type="GO" id="GO:0003824">
    <property type="term" value="F:catalytic activity"/>
    <property type="evidence" value="ECO:0007669"/>
    <property type="project" value="InterPro"/>
</dbReference>
<dbReference type="InterPro" id="IPR023213">
    <property type="entry name" value="CAT-like_dom_sf"/>
</dbReference>
<dbReference type="Gene3D" id="3.30.559.10">
    <property type="entry name" value="Chloramphenicol acetyltransferase-like domain"/>
    <property type="match status" value="1"/>
</dbReference>
<dbReference type="AlphaFoldDB" id="A0A367M1T9"/>
<dbReference type="Gene3D" id="3.30.559.30">
    <property type="entry name" value="Nonribosomal peptide synthetase, condensation domain"/>
    <property type="match status" value="1"/>
</dbReference>
<dbReference type="FunFam" id="3.30.559.10:FF:000012">
    <property type="entry name" value="Non-ribosomal peptide synthetase"/>
    <property type="match status" value="1"/>
</dbReference>
<feature type="non-terminal residue" evidence="2">
    <location>
        <position position="1"/>
    </location>
</feature>
<organism evidence="2 3">
    <name type="scientific">Pseudomonas aeruginosa</name>
    <dbReference type="NCBI Taxonomy" id="287"/>
    <lineage>
        <taxon>Bacteria</taxon>
        <taxon>Pseudomonadati</taxon>
        <taxon>Pseudomonadota</taxon>
        <taxon>Gammaproteobacteria</taxon>
        <taxon>Pseudomonadales</taxon>
        <taxon>Pseudomonadaceae</taxon>
        <taxon>Pseudomonas</taxon>
    </lineage>
</organism>
<dbReference type="SUPFAM" id="SSF52777">
    <property type="entry name" value="CoA-dependent acyltransferases"/>
    <property type="match status" value="2"/>
</dbReference>
<feature type="non-terminal residue" evidence="2">
    <location>
        <position position="384"/>
    </location>
</feature>
<feature type="domain" description="Condensation" evidence="1">
    <location>
        <begin position="1"/>
        <end position="382"/>
    </location>
</feature>
<dbReference type="PANTHER" id="PTHR45398:SF1">
    <property type="entry name" value="ENZYME, PUTATIVE (JCVI)-RELATED"/>
    <property type="match status" value="1"/>
</dbReference>
<evidence type="ECO:0000313" key="3">
    <source>
        <dbReference type="Proteomes" id="UP000253594"/>
    </source>
</evidence>
<name>A0A367M1T9_PSEAI</name>
<dbReference type="CDD" id="cd19531">
    <property type="entry name" value="LCL_NRPS-like"/>
    <property type="match status" value="1"/>
</dbReference>
<proteinExistence type="predicted"/>
<evidence type="ECO:0000313" key="2">
    <source>
        <dbReference type="EMBL" id="RCI71319.1"/>
    </source>
</evidence>
<dbReference type="PANTHER" id="PTHR45398">
    <property type="match status" value="1"/>
</dbReference>
<accession>A0A367M1T9</accession>
<reference evidence="2 3" key="1">
    <citation type="submission" date="2018-07" db="EMBL/GenBank/DDBJ databases">
        <title>Mechanisms of high-level aminoglycoside resistance among Gram-negative pathogens in Brazil.</title>
        <authorList>
            <person name="Ballaben A.S."/>
            <person name="Darini A.L.C."/>
            <person name="Doi Y."/>
        </authorList>
    </citation>
    <scope>NUCLEOTIDE SEQUENCE [LARGE SCALE GENOMIC DNA]</scope>
    <source>
        <strain evidence="2 3">B2-305</strain>
    </source>
</reference>
<dbReference type="EMBL" id="QORE01001479">
    <property type="protein sequence ID" value="RCI71319.1"/>
    <property type="molecule type" value="Genomic_DNA"/>
</dbReference>